<name>A0A914ATW6_PATMI</name>
<evidence type="ECO:0000313" key="2">
    <source>
        <dbReference type="EnsemblMetazoa" id="XP_038067113.1"/>
    </source>
</evidence>
<dbReference type="Pfam" id="PF15008">
    <property type="entry name" value="DUF4518"/>
    <property type="match status" value="1"/>
</dbReference>
<dbReference type="GeneID" id="119737091"/>
<dbReference type="PANTHER" id="PTHR21084">
    <property type="entry name" value="DENSE INCISORS"/>
    <property type="match status" value="1"/>
</dbReference>
<dbReference type="OrthoDB" id="6407068at2759"/>
<keyword evidence="3" id="KW-1185">Reference proteome</keyword>
<feature type="region of interest" description="Disordered" evidence="1">
    <location>
        <begin position="111"/>
        <end position="131"/>
    </location>
</feature>
<dbReference type="AlphaFoldDB" id="A0A914ATW6"/>
<sequence>MLSEKEREGSAKFLQDFQKHELLSLVETVTNRMVAVQNKQEAIDAIILHSESALELLRRRRVKKEYLFRHLVNEKVSASPSADKATLISKLLSHWGTDISGLRIEEDVRDWRESPAKDRTPSPDLTSERKPRNAQVLAEQFAAWFFNQLNMLGRAMASDTPSVWGPHHFWEDCKLRLCITTSEQRDERFFGAECVSQRFQSFVRDEGLIFNPNISHEGTQGLDDPHGLVMVRVCGTVHRFNECLGLFEQQFGLIRDPLKENNWKIKFIEMKMKQATVERIPTLPAATDTTLAVK</sequence>
<dbReference type="Proteomes" id="UP000887568">
    <property type="component" value="Unplaced"/>
</dbReference>
<dbReference type="OMA" id="AKEYWCE"/>
<dbReference type="EnsemblMetazoa" id="XM_038211185.1">
    <property type="protein sequence ID" value="XP_038067113.1"/>
    <property type="gene ID" value="LOC119737091"/>
</dbReference>
<protein>
    <submittedName>
        <fullName evidence="2">Uncharacterized protein</fullName>
    </submittedName>
</protein>
<dbReference type="RefSeq" id="XP_038067113.1">
    <property type="nucleotide sequence ID" value="XM_038211185.1"/>
</dbReference>
<organism evidence="2 3">
    <name type="scientific">Patiria miniata</name>
    <name type="common">Bat star</name>
    <name type="synonym">Asterina miniata</name>
    <dbReference type="NCBI Taxonomy" id="46514"/>
    <lineage>
        <taxon>Eukaryota</taxon>
        <taxon>Metazoa</taxon>
        <taxon>Echinodermata</taxon>
        <taxon>Eleutherozoa</taxon>
        <taxon>Asterozoa</taxon>
        <taxon>Asteroidea</taxon>
        <taxon>Valvatacea</taxon>
        <taxon>Valvatida</taxon>
        <taxon>Asterinidae</taxon>
        <taxon>Patiria</taxon>
    </lineage>
</organism>
<accession>A0A914ATW6</accession>
<proteinExistence type="predicted"/>
<dbReference type="PANTHER" id="PTHR21084:SF1">
    <property type="entry name" value="DENSE INCISORS"/>
    <property type="match status" value="1"/>
</dbReference>
<evidence type="ECO:0000313" key="3">
    <source>
        <dbReference type="Proteomes" id="UP000887568"/>
    </source>
</evidence>
<evidence type="ECO:0000256" key="1">
    <source>
        <dbReference type="SAM" id="MobiDB-lite"/>
    </source>
</evidence>
<reference evidence="2" key="1">
    <citation type="submission" date="2022-11" db="UniProtKB">
        <authorList>
            <consortium name="EnsemblMetazoa"/>
        </authorList>
    </citation>
    <scope>IDENTIFICATION</scope>
</reference>
<dbReference type="InterPro" id="IPR026698">
    <property type="entry name" value="UPF_C3orf38"/>
</dbReference>